<evidence type="ECO:0000259" key="6">
    <source>
        <dbReference type="PROSITE" id="PS50066"/>
    </source>
</evidence>
<dbReference type="PROSITE" id="PS00350">
    <property type="entry name" value="MADS_BOX_1"/>
    <property type="match status" value="1"/>
</dbReference>
<dbReference type="PANTHER" id="PTHR48019">
    <property type="entry name" value="SERUM RESPONSE FACTOR HOMOLOG"/>
    <property type="match status" value="1"/>
</dbReference>
<keyword evidence="3" id="KW-0238">DNA-binding</keyword>
<dbReference type="EMBL" id="JBBPBN010000016">
    <property type="protein sequence ID" value="KAK9020576.1"/>
    <property type="molecule type" value="Genomic_DNA"/>
</dbReference>
<feature type="domain" description="K-box" evidence="7">
    <location>
        <begin position="103"/>
        <end position="195"/>
    </location>
</feature>
<dbReference type="Proteomes" id="UP001396334">
    <property type="component" value="Unassembled WGS sequence"/>
</dbReference>
<keyword evidence="4" id="KW-0804">Transcription</keyword>
<accession>A0ABR2S5R1</accession>
<dbReference type="Pfam" id="PF00319">
    <property type="entry name" value="SRF-TF"/>
    <property type="match status" value="1"/>
</dbReference>
<organism evidence="8 9">
    <name type="scientific">Hibiscus sabdariffa</name>
    <name type="common">roselle</name>
    <dbReference type="NCBI Taxonomy" id="183260"/>
    <lineage>
        <taxon>Eukaryota</taxon>
        <taxon>Viridiplantae</taxon>
        <taxon>Streptophyta</taxon>
        <taxon>Embryophyta</taxon>
        <taxon>Tracheophyta</taxon>
        <taxon>Spermatophyta</taxon>
        <taxon>Magnoliopsida</taxon>
        <taxon>eudicotyledons</taxon>
        <taxon>Gunneridae</taxon>
        <taxon>Pentapetalae</taxon>
        <taxon>rosids</taxon>
        <taxon>malvids</taxon>
        <taxon>Malvales</taxon>
        <taxon>Malvaceae</taxon>
        <taxon>Malvoideae</taxon>
        <taxon>Hibiscus</taxon>
    </lineage>
</organism>
<comment type="subcellular location">
    <subcellularLocation>
        <location evidence="1">Nucleus</location>
    </subcellularLocation>
</comment>
<evidence type="ECO:0000256" key="4">
    <source>
        <dbReference type="ARBA" id="ARBA00023163"/>
    </source>
</evidence>
<dbReference type="PROSITE" id="PS50066">
    <property type="entry name" value="MADS_BOX_2"/>
    <property type="match status" value="1"/>
</dbReference>
<keyword evidence="2" id="KW-0805">Transcription regulation</keyword>
<dbReference type="InterPro" id="IPR036879">
    <property type="entry name" value="TF_MADSbox_sf"/>
</dbReference>
<sequence>MVHLIAGLGVVHWKENMTRQKIEIKRIVNTAARQVTFSKRRRGLFKKAHELSTLCDAEIALLVFSATGKLFEYSSTSTRQVIERRRLQPEKMDKLDTTPSLELQLESATRNMLSKEVAEKTRELRQLRGEELQGLNLEELKQVEKLLKGGLSRVKETKDEQCLKEISSLKRKGAQLKEENQRLKQAENLPQLVQEIVGPQGQPSRDPWPHGYNNSSDISLTLGLPFPI</sequence>
<dbReference type="InterPro" id="IPR033896">
    <property type="entry name" value="MEF2-like_N"/>
</dbReference>
<evidence type="ECO:0000259" key="7">
    <source>
        <dbReference type="PROSITE" id="PS51297"/>
    </source>
</evidence>
<keyword evidence="9" id="KW-1185">Reference proteome</keyword>
<dbReference type="InterPro" id="IPR050142">
    <property type="entry name" value="MADS-box/MEF2_TF"/>
</dbReference>
<dbReference type="Pfam" id="PF01486">
    <property type="entry name" value="K-box"/>
    <property type="match status" value="1"/>
</dbReference>
<dbReference type="InterPro" id="IPR002487">
    <property type="entry name" value="TF_Kbox"/>
</dbReference>
<dbReference type="PRINTS" id="PR00404">
    <property type="entry name" value="MADSDOMAIN"/>
</dbReference>
<evidence type="ECO:0000313" key="8">
    <source>
        <dbReference type="EMBL" id="KAK9020576.1"/>
    </source>
</evidence>
<reference evidence="8 9" key="1">
    <citation type="journal article" date="2024" name="G3 (Bethesda)">
        <title>Genome assembly of Hibiscus sabdariffa L. provides insights into metabolisms of medicinal natural products.</title>
        <authorList>
            <person name="Kim T."/>
        </authorList>
    </citation>
    <scope>NUCLEOTIDE SEQUENCE [LARGE SCALE GENOMIC DNA]</scope>
    <source>
        <strain evidence="8">TK-2024</strain>
        <tissue evidence="8">Old leaves</tissue>
    </source>
</reference>
<dbReference type="InterPro" id="IPR002100">
    <property type="entry name" value="TF_MADSbox"/>
</dbReference>
<dbReference type="PROSITE" id="PS51297">
    <property type="entry name" value="K_BOX"/>
    <property type="match status" value="1"/>
</dbReference>
<evidence type="ECO:0000256" key="3">
    <source>
        <dbReference type="ARBA" id="ARBA00023125"/>
    </source>
</evidence>
<name>A0ABR2S5R1_9ROSI</name>
<evidence type="ECO:0000256" key="2">
    <source>
        <dbReference type="ARBA" id="ARBA00023015"/>
    </source>
</evidence>
<evidence type="ECO:0000256" key="1">
    <source>
        <dbReference type="ARBA" id="ARBA00004123"/>
    </source>
</evidence>
<feature type="domain" description="MADS-box" evidence="6">
    <location>
        <begin position="17"/>
        <end position="77"/>
    </location>
</feature>
<dbReference type="SMART" id="SM00432">
    <property type="entry name" value="MADS"/>
    <property type="match status" value="1"/>
</dbReference>
<protein>
    <submittedName>
        <fullName evidence="8">Uncharacterized protein</fullName>
    </submittedName>
</protein>
<evidence type="ECO:0000313" key="9">
    <source>
        <dbReference type="Proteomes" id="UP001396334"/>
    </source>
</evidence>
<gene>
    <name evidence="8" type="ORF">V6N11_010596</name>
</gene>
<evidence type="ECO:0000256" key="5">
    <source>
        <dbReference type="ARBA" id="ARBA00023242"/>
    </source>
</evidence>
<dbReference type="Gene3D" id="3.40.1810.10">
    <property type="entry name" value="Transcription factor, MADS-box"/>
    <property type="match status" value="1"/>
</dbReference>
<dbReference type="SUPFAM" id="SSF55455">
    <property type="entry name" value="SRF-like"/>
    <property type="match status" value="1"/>
</dbReference>
<dbReference type="CDD" id="cd00265">
    <property type="entry name" value="MADS_MEF2_like"/>
    <property type="match status" value="1"/>
</dbReference>
<keyword evidence="5" id="KW-0539">Nucleus</keyword>
<comment type="caution">
    <text evidence="8">The sequence shown here is derived from an EMBL/GenBank/DDBJ whole genome shotgun (WGS) entry which is preliminary data.</text>
</comment>
<proteinExistence type="predicted"/>